<organism evidence="11 12">
    <name type="scientific">Amycolatopsis carbonis</name>
    <dbReference type="NCBI Taxonomy" id="715471"/>
    <lineage>
        <taxon>Bacteria</taxon>
        <taxon>Bacillati</taxon>
        <taxon>Actinomycetota</taxon>
        <taxon>Actinomycetes</taxon>
        <taxon>Pseudonocardiales</taxon>
        <taxon>Pseudonocardiaceae</taxon>
        <taxon>Amycolatopsis</taxon>
    </lineage>
</organism>
<dbReference type="RefSeq" id="WP_285968217.1">
    <property type="nucleotide sequence ID" value="NZ_CP127294.1"/>
</dbReference>
<evidence type="ECO:0000256" key="7">
    <source>
        <dbReference type="ARBA" id="ARBA00022975"/>
    </source>
</evidence>
<name>A0A9Y2IDU9_9PSEU</name>
<dbReference type="GO" id="GO:0004152">
    <property type="term" value="F:dihydroorotate dehydrogenase activity"/>
    <property type="evidence" value="ECO:0007669"/>
    <property type="project" value="UniProtKB-UniRule"/>
</dbReference>
<dbReference type="InterPro" id="IPR024920">
    <property type="entry name" value="Dihydroorotate_DH_1"/>
</dbReference>
<feature type="binding site" evidence="9">
    <location>
        <position position="148"/>
    </location>
    <ligand>
        <name>FMN</name>
        <dbReference type="ChEBI" id="CHEBI:58210"/>
    </ligand>
</feature>
<sequence length="324" mass="33215">MTEVLDRTTGRDDRDRLFATAPGSAVDLAVPLGPLTLANPVMPASGCFGPELGPLLPVRELGAVVTKTVFAQRRSGNPSHRLTESALGMLNSVGIPSPGTSRFVRDVLPRYREFGVPVIASVGGLTVDEYWQVADELAGAECAAFEVNVSCPNLEHGGLAIGADPAAVEAVVAGVVARTPLPVLVKLTPGVTDIGEIARAAEQAGATAVTVSNTFPALAVDVRSRRAVLGNGVGGLSGPAVKPLALRLVWQAASAVDIPVIGCGGISSARDVVEFLIAGATAVQVGTATFTRPYAMAEIVRDLAHHCAELGAGAVHELIGTLRT</sequence>
<comment type="cofactor">
    <cofactor evidence="9">
        <name>FMN</name>
        <dbReference type="ChEBI" id="CHEBI:58210"/>
    </cofactor>
    <text evidence="9">Binds 1 FMN per subunit.</text>
</comment>
<evidence type="ECO:0000256" key="9">
    <source>
        <dbReference type="HAMAP-Rule" id="MF_00224"/>
    </source>
</evidence>
<evidence type="ECO:0000313" key="12">
    <source>
        <dbReference type="Proteomes" id="UP001236014"/>
    </source>
</evidence>
<keyword evidence="5 9" id="KW-0285">Flavoprotein</keyword>
<feature type="binding site" evidence="9">
    <location>
        <begin position="91"/>
        <end position="95"/>
    </location>
    <ligand>
        <name>substrate</name>
    </ligand>
</feature>
<dbReference type="CDD" id="cd04740">
    <property type="entry name" value="DHOD_1B_like"/>
    <property type="match status" value="1"/>
</dbReference>
<feature type="binding site" evidence="9">
    <location>
        <position position="238"/>
    </location>
    <ligand>
        <name>FMN</name>
        <dbReference type="ChEBI" id="CHEBI:58210"/>
    </ligand>
</feature>
<protein>
    <recommendedName>
        <fullName evidence="9">Dihydroorotate dehydrogenase</fullName>
        <shortName evidence="9">DHOD</shortName>
        <shortName evidence="9">DHODase</shortName>
        <shortName evidence="9">DHOdehase</shortName>
        <ecNumber evidence="9">1.3.-.-</ecNumber>
    </recommendedName>
</protein>
<keyword evidence="4 9" id="KW-0963">Cytoplasm</keyword>
<dbReference type="FunFam" id="3.20.20.70:FF:000027">
    <property type="entry name" value="Dihydropyrimidine dehydrogenase [NADP(+)]"/>
    <property type="match status" value="1"/>
</dbReference>
<evidence type="ECO:0000256" key="5">
    <source>
        <dbReference type="ARBA" id="ARBA00022630"/>
    </source>
</evidence>
<dbReference type="GO" id="GO:0044205">
    <property type="term" value="P:'de novo' UMP biosynthetic process"/>
    <property type="evidence" value="ECO:0007669"/>
    <property type="project" value="UniProtKB-UniRule"/>
</dbReference>
<dbReference type="GO" id="GO:0006207">
    <property type="term" value="P:'de novo' pyrimidine nucleobase biosynthetic process"/>
    <property type="evidence" value="ECO:0007669"/>
    <property type="project" value="InterPro"/>
</dbReference>
<dbReference type="InterPro" id="IPR012135">
    <property type="entry name" value="Dihydroorotate_DH_1_2"/>
</dbReference>
<evidence type="ECO:0000256" key="2">
    <source>
        <dbReference type="ARBA" id="ARBA00004725"/>
    </source>
</evidence>
<dbReference type="InterPro" id="IPR050074">
    <property type="entry name" value="DHO_dehydrogenase"/>
</dbReference>
<comment type="subcellular location">
    <subcellularLocation>
        <location evidence="1 9">Cytoplasm</location>
    </subcellularLocation>
</comment>
<comment type="similarity">
    <text evidence="3 9">Belongs to the dihydroorotate dehydrogenase family. Type 1 subfamily.</text>
</comment>
<feature type="domain" description="Dihydroorotate dehydrogenase catalytic" evidence="10">
    <location>
        <begin position="33"/>
        <end position="305"/>
    </location>
</feature>
<dbReference type="AlphaFoldDB" id="A0A9Y2IDU9"/>
<feature type="binding site" evidence="9">
    <location>
        <position position="186"/>
    </location>
    <ligand>
        <name>FMN</name>
        <dbReference type="ChEBI" id="CHEBI:58210"/>
    </ligand>
</feature>
<comment type="catalytic activity">
    <reaction evidence="9">
        <text>(S)-dihydroorotate + A = orotate + AH2</text>
        <dbReference type="Rhea" id="RHEA:18073"/>
        <dbReference type="ChEBI" id="CHEBI:13193"/>
        <dbReference type="ChEBI" id="CHEBI:17499"/>
        <dbReference type="ChEBI" id="CHEBI:30839"/>
        <dbReference type="ChEBI" id="CHEBI:30864"/>
    </reaction>
</comment>
<evidence type="ECO:0000256" key="1">
    <source>
        <dbReference type="ARBA" id="ARBA00004496"/>
    </source>
</evidence>
<proteinExistence type="inferred from homology"/>
<feature type="binding site" evidence="9">
    <location>
        <begin position="213"/>
        <end position="214"/>
    </location>
    <ligand>
        <name>substrate</name>
    </ligand>
</feature>
<dbReference type="Proteomes" id="UP001236014">
    <property type="component" value="Chromosome"/>
</dbReference>
<gene>
    <name evidence="9" type="primary">pyrD</name>
    <name evidence="11" type="ORF">QRX50_39720</name>
</gene>
<dbReference type="PANTHER" id="PTHR48109:SF1">
    <property type="entry name" value="DIHYDROOROTATE DEHYDROGENASE (FUMARATE)"/>
    <property type="match status" value="1"/>
</dbReference>
<dbReference type="KEGG" id="acab:QRX50_39720"/>
<dbReference type="Pfam" id="PF01180">
    <property type="entry name" value="DHO_dh"/>
    <property type="match status" value="1"/>
</dbReference>
<feature type="binding site" evidence="9">
    <location>
        <position position="148"/>
    </location>
    <ligand>
        <name>substrate</name>
    </ligand>
</feature>
<dbReference type="HAMAP" id="MF_00224">
    <property type="entry name" value="DHO_dh_type1"/>
    <property type="match status" value="1"/>
</dbReference>
<dbReference type="EC" id="1.3.-.-" evidence="9"/>
<dbReference type="InterPro" id="IPR033888">
    <property type="entry name" value="DHOD_1B"/>
</dbReference>
<dbReference type="EMBL" id="CP127294">
    <property type="protein sequence ID" value="WIX77476.1"/>
    <property type="molecule type" value="Genomic_DNA"/>
</dbReference>
<dbReference type="InterPro" id="IPR049622">
    <property type="entry name" value="Dihydroorotate_DH_I"/>
</dbReference>
<dbReference type="NCBIfam" id="NF005574">
    <property type="entry name" value="PRK07259.1"/>
    <property type="match status" value="1"/>
</dbReference>
<dbReference type="InterPro" id="IPR005720">
    <property type="entry name" value="Dihydroorotate_DH_cat"/>
</dbReference>
<evidence type="ECO:0000256" key="3">
    <source>
        <dbReference type="ARBA" id="ARBA00008008"/>
    </source>
</evidence>
<feature type="binding site" evidence="9">
    <location>
        <position position="45"/>
    </location>
    <ligand>
        <name>FMN</name>
        <dbReference type="ChEBI" id="CHEBI:58210"/>
    </ligand>
</feature>
<keyword evidence="7 9" id="KW-0665">Pyrimidine biosynthesis</keyword>
<keyword evidence="8 9" id="KW-0560">Oxidoreductase</keyword>
<keyword evidence="12" id="KW-1185">Reference proteome</keyword>
<dbReference type="InterPro" id="IPR013785">
    <property type="entry name" value="Aldolase_TIM"/>
</dbReference>
<comment type="caution">
    <text evidence="9">Lacks conserved residue(s) required for the propagation of feature annotation.</text>
</comment>
<dbReference type="PIRSF" id="PIRSF000164">
    <property type="entry name" value="DHO_oxidase"/>
    <property type="match status" value="1"/>
</dbReference>
<evidence type="ECO:0000256" key="4">
    <source>
        <dbReference type="ARBA" id="ARBA00022490"/>
    </source>
</evidence>
<evidence type="ECO:0000256" key="6">
    <source>
        <dbReference type="ARBA" id="ARBA00022643"/>
    </source>
</evidence>
<feature type="active site" description="Nucleophile" evidence="9">
    <location>
        <position position="151"/>
    </location>
</feature>
<feature type="binding site" evidence="9">
    <location>
        <begin position="264"/>
        <end position="265"/>
    </location>
    <ligand>
        <name>FMN</name>
        <dbReference type="ChEBI" id="CHEBI:58210"/>
    </ligand>
</feature>
<evidence type="ECO:0000256" key="8">
    <source>
        <dbReference type="ARBA" id="ARBA00023002"/>
    </source>
</evidence>
<dbReference type="InterPro" id="IPR001295">
    <property type="entry name" value="Dihydroorotate_DH_CS"/>
</dbReference>
<dbReference type="Gene3D" id="3.20.20.70">
    <property type="entry name" value="Aldolase class I"/>
    <property type="match status" value="1"/>
</dbReference>
<dbReference type="GO" id="GO:0005737">
    <property type="term" value="C:cytoplasm"/>
    <property type="evidence" value="ECO:0007669"/>
    <property type="project" value="UniProtKB-SubCell"/>
</dbReference>
<feature type="binding site" evidence="9">
    <location>
        <begin position="286"/>
        <end position="287"/>
    </location>
    <ligand>
        <name>FMN</name>
        <dbReference type="ChEBI" id="CHEBI:58210"/>
    </ligand>
</feature>
<evidence type="ECO:0000313" key="11">
    <source>
        <dbReference type="EMBL" id="WIX77476.1"/>
    </source>
</evidence>
<accession>A0A9Y2IDU9</accession>
<dbReference type="PANTHER" id="PTHR48109">
    <property type="entry name" value="DIHYDROOROTATE DEHYDROGENASE (QUINONE), MITOCHONDRIAL-RELATED"/>
    <property type="match status" value="1"/>
</dbReference>
<comment type="pathway">
    <text evidence="2 9">Pyrimidine metabolism; UMP biosynthesis via de novo pathway.</text>
</comment>
<dbReference type="NCBIfam" id="TIGR01037">
    <property type="entry name" value="pyrD_sub1_fam"/>
    <property type="match status" value="1"/>
</dbReference>
<feature type="binding site" evidence="9">
    <location>
        <position position="67"/>
    </location>
    <ligand>
        <name>substrate</name>
    </ligand>
</feature>
<reference evidence="11 12" key="1">
    <citation type="submission" date="2023-06" db="EMBL/GenBank/DDBJ databases">
        <authorList>
            <person name="Oyuntsetseg B."/>
            <person name="Kim S.B."/>
        </authorList>
    </citation>
    <scope>NUCLEOTIDE SEQUENCE [LARGE SCALE GENOMIC DNA]</scope>
    <source>
        <strain evidence="11 12">2-15</strain>
    </source>
</reference>
<dbReference type="SUPFAM" id="SSF51395">
    <property type="entry name" value="FMN-linked oxidoreductases"/>
    <property type="match status" value="1"/>
</dbReference>
<dbReference type="PROSITE" id="PS00912">
    <property type="entry name" value="DHODEHASE_2"/>
    <property type="match status" value="1"/>
</dbReference>
<keyword evidence="6 9" id="KW-0288">FMN</keyword>
<feature type="binding site" evidence="9">
    <location>
        <begin position="67"/>
        <end position="68"/>
    </location>
    <ligand>
        <name>FMN</name>
        <dbReference type="ChEBI" id="CHEBI:58210"/>
    </ligand>
</feature>
<evidence type="ECO:0000259" key="10">
    <source>
        <dbReference type="Pfam" id="PF01180"/>
    </source>
</evidence>
<comment type="function">
    <text evidence="9">Catalyzes the conversion of dihydroorotate to orotate.</text>
</comment>